<feature type="transmembrane region" description="Helical" evidence="2">
    <location>
        <begin position="205"/>
        <end position="223"/>
    </location>
</feature>
<feature type="compositionally biased region" description="Low complexity" evidence="1">
    <location>
        <begin position="457"/>
        <end position="472"/>
    </location>
</feature>
<keyword evidence="2" id="KW-1133">Transmembrane helix</keyword>
<dbReference type="OrthoDB" id="2854992at2759"/>
<name>A0A9P5PB19_9AGAR</name>
<keyword evidence="2" id="KW-0812">Transmembrane</keyword>
<accession>A0A9P5PB19</accession>
<organism evidence="3 4">
    <name type="scientific">Rhodocollybia butyracea</name>
    <dbReference type="NCBI Taxonomy" id="206335"/>
    <lineage>
        <taxon>Eukaryota</taxon>
        <taxon>Fungi</taxon>
        <taxon>Dikarya</taxon>
        <taxon>Basidiomycota</taxon>
        <taxon>Agaricomycotina</taxon>
        <taxon>Agaricomycetes</taxon>
        <taxon>Agaricomycetidae</taxon>
        <taxon>Agaricales</taxon>
        <taxon>Marasmiineae</taxon>
        <taxon>Omphalotaceae</taxon>
        <taxon>Rhodocollybia</taxon>
    </lineage>
</organism>
<proteinExistence type="predicted"/>
<evidence type="ECO:0000256" key="1">
    <source>
        <dbReference type="SAM" id="MobiDB-lite"/>
    </source>
</evidence>
<reference evidence="3" key="1">
    <citation type="submission" date="2020-11" db="EMBL/GenBank/DDBJ databases">
        <authorList>
            <consortium name="DOE Joint Genome Institute"/>
            <person name="Ahrendt S."/>
            <person name="Riley R."/>
            <person name="Andreopoulos W."/>
            <person name="Labutti K."/>
            <person name="Pangilinan J."/>
            <person name="Ruiz-Duenas F.J."/>
            <person name="Barrasa J.M."/>
            <person name="Sanchez-Garcia M."/>
            <person name="Camarero S."/>
            <person name="Miyauchi S."/>
            <person name="Serrano A."/>
            <person name="Linde D."/>
            <person name="Babiker R."/>
            <person name="Drula E."/>
            <person name="Ayuso-Fernandez I."/>
            <person name="Pacheco R."/>
            <person name="Padilla G."/>
            <person name="Ferreira P."/>
            <person name="Barriuso J."/>
            <person name="Kellner H."/>
            <person name="Castanera R."/>
            <person name="Alfaro M."/>
            <person name="Ramirez L."/>
            <person name="Pisabarro A.G."/>
            <person name="Kuo A."/>
            <person name="Tritt A."/>
            <person name="Lipzen A."/>
            <person name="He G."/>
            <person name="Yan M."/>
            <person name="Ng V."/>
            <person name="Cullen D."/>
            <person name="Martin F."/>
            <person name="Rosso M.-N."/>
            <person name="Henrissat B."/>
            <person name="Hibbett D."/>
            <person name="Martinez A.T."/>
            <person name="Grigoriev I.V."/>
        </authorList>
    </citation>
    <scope>NUCLEOTIDE SEQUENCE</scope>
    <source>
        <strain evidence="3">AH 40177</strain>
    </source>
</reference>
<feature type="transmembrane region" description="Helical" evidence="2">
    <location>
        <begin position="44"/>
        <end position="62"/>
    </location>
</feature>
<comment type="caution">
    <text evidence="3">The sequence shown here is derived from an EMBL/GenBank/DDBJ whole genome shotgun (WGS) entry which is preliminary data.</text>
</comment>
<dbReference type="Proteomes" id="UP000772434">
    <property type="component" value="Unassembled WGS sequence"/>
</dbReference>
<protein>
    <submittedName>
        <fullName evidence="3">Uncharacterized protein</fullName>
    </submittedName>
</protein>
<evidence type="ECO:0000313" key="4">
    <source>
        <dbReference type="Proteomes" id="UP000772434"/>
    </source>
</evidence>
<keyword evidence="4" id="KW-1185">Reference proteome</keyword>
<dbReference type="AlphaFoldDB" id="A0A9P5PB19"/>
<feature type="region of interest" description="Disordered" evidence="1">
    <location>
        <begin position="430"/>
        <end position="528"/>
    </location>
</feature>
<feature type="transmembrane region" description="Helical" evidence="2">
    <location>
        <begin position="360"/>
        <end position="382"/>
    </location>
</feature>
<keyword evidence="2" id="KW-0472">Membrane</keyword>
<feature type="transmembrane region" description="Helical" evidence="2">
    <location>
        <begin position="388"/>
        <end position="407"/>
    </location>
</feature>
<evidence type="ECO:0000313" key="3">
    <source>
        <dbReference type="EMBL" id="KAF9061671.1"/>
    </source>
</evidence>
<dbReference type="EMBL" id="JADNRY010000194">
    <property type="protein sequence ID" value="KAF9061671.1"/>
    <property type="molecule type" value="Genomic_DNA"/>
</dbReference>
<feature type="compositionally biased region" description="Basic and acidic residues" evidence="1">
    <location>
        <begin position="444"/>
        <end position="453"/>
    </location>
</feature>
<sequence length="528" mass="57860">MATSQAQQITTALVLLVQSSQFPSGAYAGLSGLDSLGRSMCTLVDQSVGALIFYTLIAICLFPGKKMGLGDRADIIHTFRGDSGKFTKVSYRARWWDVGDLPSRSGEFVVDSAKGGLLVNGREIRAQDLDTRMASNANHWVYPYLLDWQPGKAGHPRVKTVTLTRKTLVQTTALALARFVIFVATSLIITLSHIVVVSYLFEDNLVKICFILADIGRWLLVVGQLSSIMTYSLDYKGVCTWASPKSYGAKLWCPCDQENCRNLLISYVGRAYHARMCFYLCEFMWPKLARMMPGAFRCFDETSFQDDQSTVLRLKICPQVGGELSPTFVDIGDAILFKVPTAMVQLCFRSRLVPTLAQRMANLAIMGPLCLCSMVIPFLVIWRDGIPSATATILLGIIQVITSLLGFKDIDNWSINCKFVADTPVAHQGNVGSQAPHAYPPRPNDPRSSEWRVCRCSAKQGQQGASSQPSASHARKTVPLIINSKSNRPVTVQPPAAASASLHKKSSVKIPGPSNGKKMPTDPIQQGT</sequence>
<feature type="transmembrane region" description="Helical" evidence="2">
    <location>
        <begin position="175"/>
        <end position="199"/>
    </location>
</feature>
<gene>
    <name evidence="3" type="ORF">BDP27DRAFT_1337765</name>
</gene>
<evidence type="ECO:0000256" key="2">
    <source>
        <dbReference type="SAM" id="Phobius"/>
    </source>
</evidence>